<gene>
    <name evidence="8" type="ORF">EEDITHA_LOCUS15023</name>
</gene>
<keyword evidence="4" id="KW-1015">Disulfide bond</keyword>
<evidence type="ECO:0000313" key="8">
    <source>
        <dbReference type="EMBL" id="CAH2100118.1"/>
    </source>
</evidence>
<comment type="caution">
    <text evidence="8">The sequence shown here is derived from an EMBL/GenBank/DDBJ whole genome shotgun (WGS) entry which is preliminary data.</text>
</comment>
<feature type="domain" description="Chitin-binding type-2" evidence="7">
    <location>
        <begin position="263"/>
        <end position="327"/>
    </location>
</feature>
<keyword evidence="1" id="KW-0147">Chitin-binding</keyword>
<dbReference type="AlphaFoldDB" id="A0AAU9ULQ7"/>
<keyword evidence="2 6" id="KW-0732">Signal</keyword>
<feature type="domain" description="Chitin-binding type-2" evidence="7">
    <location>
        <begin position="131"/>
        <end position="190"/>
    </location>
</feature>
<evidence type="ECO:0000256" key="2">
    <source>
        <dbReference type="ARBA" id="ARBA00022729"/>
    </source>
</evidence>
<feature type="signal peptide" evidence="6">
    <location>
        <begin position="1"/>
        <end position="21"/>
    </location>
</feature>
<feature type="domain" description="Chitin-binding type-2" evidence="7">
    <location>
        <begin position="200"/>
        <end position="258"/>
    </location>
</feature>
<dbReference type="PANTHER" id="PTHR23301">
    <property type="entry name" value="CHITIN BINDING PERITROPHIN-A"/>
    <property type="match status" value="1"/>
</dbReference>
<evidence type="ECO:0000256" key="6">
    <source>
        <dbReference type="SAM" id="SignalP"/>
    </source>
</evidence>
<keyword evidence="5" id="KW-0325">Glycoprotein</keyword>
<keyword evidence="9" id="KW-1185">Reference proteome</keyword>
<dbReference type="GO" id="GO:0008061">
    <property type="term" value="F:chitin binding"/>
    <property type="evidence" value="ECO:0007669"/>
    <property type="project" value="UniProtKB-KW"/>
</dbReference>
<evidence type="ECO:0000256" key="3">
    <source>
        <dbReference type="ARBA" id="ARBA00022737"/>
    </source>
</evidence>
<protein>
    <recommendedName>
        <fullName evidence="7">Chitin-binding type-2 domain-containing protein</fullName>
    </recommendedName>
</protein>
<dbReference type="InterPro" id="IPR002557">
    <property type="entry name" value="Chitin-bd_dom"/>
</dbReference>
<dbReference type="Proteomes" id="UP001153954">
    <property type="component" value="Unassembled WGS sequence"/>
</dbReference>
<dbReference type="SUPFAM" id="SSF57625">
    <property type="entry name" value="Invertebrate chitin-binding proteins"/>
    <property type="match status" value="3"/>
</dbReference>
<evidence type="ECO:0000256" key="5">
    <source>
        <dbReference type="ARBA" id="ARBA00023180"/>
    </source>
</evidence>
<dbReference type="SMART" id="SM00494">
    <property type="entry name" value="ChtBD2"/>
    <property type="match status" value="3"/>
</dbReference>
<organism evidence="8 9">
    <name type="scientific">Euphydryas editha</name>
    <name type="common">Edith's checkerspot</name>
    <dbReference type="NCBI Taxonomy" id="104508"/>
    <lineage>
        <taxon>Eukaryota</taxon>
        <taxon>Metazoa</taxon>
        <taxon>Ecdysozoa</taxon>
        <taxon>Arthropoda</taxon>
        <taxon>Hexapoda</taxon>
        <taxon>Insecta</taxon>
        <taxon>Pterygota</taxon>
        <taxon>Neoptera</taxon>
        <taxon>Endopterygota</taxon>
        <taxon>Lepidoptera</taxon>
        <taxon>Glossata</taxon>
        <taxon>Ditrysia</taxon>
        <taxon>Papilionoidea</taxon>
        <taxon>Nymphalidae</taxon>
        <taxon>Nymphalinae</taxon>
        <taxon>Euphydryas</taxon>
    </lineage>
</organism>
<proteinExistence type="predicted"/>
<dbReference type="EMBL" id="CAKOGL010000022">
    <property type="protein sequence ID" value="CAH2100118.1"/>
    <property type="molecule type" value="Genomic_DNA"/>
</dbReference>
<accession>A0AAU9ULQ7</accession>
<dbReference type="InterPro" id="IPR051940">
    <property type="entry name" value="Chitin_bind-dev_reg"/>
</dbReference>
<dbReference type="InterPro" id="IPR036508">
    <property type="entry name" value="Chitin-bd_dom_sf"/>
</dbReference>
<evidence type="ECO:0000256" key="1">
    <source>
        <dbReference type="ARBA" id="ARBA00022669"/>
    </source>
</evidence>
<dbReference type="Gene3D" id="2.170.140.10">
    <property type="entry name" value="Chitin binding domain"/>
    <property type="match status" value="3"/>
</dbReference>
<reference evidence="8" key="1">
    <citation type="submission" date="2022-03" db="EMBL/GenBank/DDBJ databases">
        <authorList>
            <person name="Tunstrom K."/>
        </authorList>
    </citation>
    <scope>NUCLEOTIDE SEQUENCE</scope>
</reference>
<dbReference type="PROSITE" id="PS50940">
    <property type="entry name" value="CHIT_BIND_II"/>
    <property type="match status" value="3"/>
</dbReference>
<dbReference type="GO" id="GO:0005576">
    <property type="term" value="C:extracellular region"/>
    <property type="evidence" value="ECO:0007669"/>
    <property type="project" value="InterPro"/>
</dbReference>
<sequence>MCKMWISMSLTCIFLLNFVQSQFYIQTTSSFYKILVFVKVNTSDTNDADHLLKDIKNKYNHTVNHEEVFNNSTSQNNNETTYSDRLSILVVPIKEINKEDNIENIQPISKKNKSNITISNKYSGQSDEKSNGTCTEKNERYMVPGSCDRYIECQNSTANEKQCPDGLRYNHNVKLNAYPCQYSVDVQCAPGSTLQSPKPTKKCPNQFGYFKPMNSYNCSSFIICENGIAFEYNCPDGLAFNPLTYRCAWPHLVPDCDVNEFLNYGCPEEPDSNNMNISKSYRSPTDCRIYFSCKNGEPRPLFCPEYFAYDEVSQTCVPAYKVAECTDEQILAASESITLSSNGEYVIRDRDDYIANRFEDLSFEPKSKKN</sequence>
<dbReference type="Pfam" id="PF01607">
    <property type="entry name" value="CBM_14"/>
    <property type="match status" value="3"/>
</dbReference>
<evidence type="ECO:0000256" key="4">
    <source>
        <dbReference type="ARBA" id="ARBA00023157"/>
    </source>
</evidence>
<evidence type="ECO:0000259" key="7">
    <source>
        <dbReference type="PROSITE" id="PS50940"/>
    </source>
</evidence>
<keyword evidence="3" id="KW-0677">Repeat</keyword>
<dbReference type="PANTHER" id="PTHR23301:SF98">
    <property type="entry name" value="CHITIN-BINDING TYPE-2 DOMAIN-CONTAINING PROTEIN-RELATED"/>
    <property type="match status" value="1"/>
</dbReference>
<name>A0AAU9ULQ7_EUPED</name>
<evidence type="ECO:0000313" key="9">
    <source>
        <dbReference type="Proteomes" id="UP001153954"/>
    </source>
</evidence>
<feature type="chain" id="PRO_5043605876" description="Chitin-binding type-2 domain-containing protein" evidence="6">
    <location>
        <begin position="22"/>
        <end position="370"/>
    </location>
</feature>